<dbReference type="EMBL" id="JARBJD010000225">
    <property type="protein sequence ID" value="KAK2946537.1"/>
    <property type="molecule type" value="Genomic_DNA"/>
</dbReference>
<accession>A0ABQ9X4C5</accession>
<protein>
    <submittedName>
        <fullName evidence="1">Uncharacterized protein</fullName>
    </submittedName>
</protein>
<sequence length="445" mass="47791">MSLVGGNNELRISEQSLSQTECGLFTTAADVFFEALFVTVPSTFKHISLMDCQSGSLSVTNCSFSQESSTPIPTVLFELHSDASDAHSIFVSLDNSSEVHTNCFDYSLTNLVFSSASLNSESTPSIDVLVVGHHLDRTVTLDRWEGSFSREKGESVWGDDKTTGMNTSLLPYLVSISGEVEVDWKGFEIKIVEKIEVSTRIGMKGENCVVGASMDSILCFNEDGSFENSPNDSIDSSLSFSSLVIAVDPLERATPLFVSTCGSLSFSSCSFMGSGSSAISFSLISISQGELVLSEVIANSITLDSLPLILSKGSISISKSNFTSINRVTGLGCVLEVNSDDEVKVVDSSFKLCRSENTKTWILLSGANEKTLKVENWEGTLDRFSARASVLLAAQSDSDSISSSSTDQSEPYSLPVRVLSSSVWGDCGECGRGERRSSIVWELGA</sequence>
<gene>
    <name evidence="1" type="ORF">BLNAU_18513</name>
</gene>
<evidence type="ECO:0000313" key="2">
    <source>
        <dbReference type="Proteomes" id="UP001281761"/>
    </source>
</evidence>
<organism evidence="1 2">
    <name type="scientific">Blattamonas nauphoetae</name>
    <dbReference type="NCBI Taxonomy" id="2049346"/>
    <lineage>
        <taxon>Eukaryota</taxon>
        <taxon>Metamonada</taxon>
        <taxon>Preaxostyla</taxon>
        <taxon>Oxymonadida</taxon>
        <taxon>Blattamonas</taxon>
    </lineage>
</organism>
<dbReference type="Proteomes" id="UP001281761">
    <property type="component" value="Unassembled WGS sequence"/>
</dbReference>
<name>A0ABQ9X4C5_9EUKA</name>
<comment type="caution">
    <text evidence="1">The sequence shown here is derived from an EMBL/GenBank/DDBJ whole genome shotgun (WGS) entry which is preliminary data.</text>
</comment>
<proteinExistence type="predicted"/>
<reference evidence="1 2" key="1">
    <citation type="journal article" date="2022" name="bioRxiv">
        <title>Genomics of Preaxostyla Flagellates Illuminates Evolutionary Transitions and the Path Towards Mitochondrial Loss.</title>
        <authorList>
            <person name="Novak L.V.F."/>
            <person name="Treitli S.C."/>
            <person name="Pyrih J."/>
            <person name="Halakuc P."/>
            <person name="Pipaliya S.V."/>
            <person name="Vacek V."/>
            <person name="Brzon O."/>
            <person name="Soukal P."/>
            <person name="Eme L."/>
            <person name="Dacks J.B."/>
            <person name="Karnkowska A."/>
            <person name="Elias M."/>
            <person name="Hampl V."/>
        </authorList>
    </citation>
    <scope>NUCLEOTIDE SEQUENCE [LARGE SCALE GENOMIC DNA]</scope>
    <source>
        <strain evidence="1">NAU3</strain>
        <tissue evidence="1">Gut</tissue>
    </source>
</reference>
<evidence type="ECO:0000313" key="1">
    <source>
        <dbReference type="EMBL" id="KAK2946537.1"/>
    </source>
</evidence>
<keyword evidence="2" id="KW-1185">Reference proteome</keyword>